<evidence type="ECO:0000313" key="10">
    <source>
        <dbReference type="Proteomes" id="UP000017396"/>
    </source>
</evidence>
<dbReference type="PANTHER" id="PTHR10061:SF0">
    <property type="entry name" value="S-FORMYLGLUTATHIONE HYDROLASE"/>
    <property type="match status" value="1"/>
</dbReference>
<dbReference type="GO" id="GO:0018738">
    <property type="term" value="F:S-formylglutathione hydrolase activity"/>
    <property type="evidence" value="ECO:0007669"/>
    <property type="project" value="UniProtKB-UniRule"/>
</dbReference>
<dbReference type="Pfam" id="PF00756">
    <property type="entry name" value="Esterase"/>
    <property type="match status" value="1"/>
</dbReference>
<dbReference type="InterPro" id="IPR000801">
    <property type="entry name" value="Esterase-like"/>
</dbReference>
<proteinExistence type="inferred from homology"/>
<dbReference type="InterPro" id="IPR014186">
    <property type="entry name" value="S-formylglutathione_hydrol"/>
</dbReference>
<dbReference type="InterPro" id="IPR029058">
    <property type="entry name" value="AB_hydrolase_fold"/>
</dbReference>
<evidence type="ECO:0000256" key="4">
    <source>
        <dbReference type="ARBA" id="ARBA00022801"/>
    </source>
</evidence>
<reference evidence="9 10" key="1">
    <citation type="journal article" date="2013" name="PLoS ONE">
        <title>Cultivation and Complete Genome Sequencing of Gloeobacter kilaueensis sp. nov., from a Lava Cave in Kilauea Caldera, Hawai'i.</title>
        <authorList>
            <person name="Saw J.H."/>
            <person name="Schatz M."/>
            <person name="Brown M.V."/>
            <person name="Kunkel D.D."/>
            <person name="Foster J.S."/>
            <person name="Shick H."/>
            <person name="Christensen S."/>
            <person name="Hou S."/>
            <person name="Wan X."/>
            <person name="Donachie S.P."/>
        </authorList>
    </citation>
    <scope>NUCLEOTIDE SEQUENCE [LARGE SCALE GENOMIC DNA]</scope>
    <source>
        <strain evidence="10">JS</strain>
    </source>
</reference>
<dbReference type="EC" id="3.1.2.12" evidence="2 6"/>
<dbReference type="PATRIC" id="fig|1183438.3.peg.1366"/>
<evidence type="ECO:0000256" key="5">
    <source>
        <dbReference type="ARBA" id="ARBA00047590"/>
    </source>
</evidence>
<dbReference type="GO" id="GO:0005829">
    <property type="term" value="C:cytosol"/>
    <property type="evidence" value="ECO:0007669"/>
    <property type="project" value="TreeGrafter"/>
</dbReference>
<dbReference type="Gene3D" id="3.40.50.1820">
    <property type="entry name" value="alpha/beta hydrolase"/>
    <property type="match status" value="1"/>
</dbReference>
<gene>
    <name evidence="9" type="primary">frmB</name>
    <name evidence="9" type="ORF">GKIL_1385</name>
</gene>
<dbReference type="NCBIfam" id="TIGR02821">
    <property type="entry name" value="fghA_ester_D"/>
    <property type="match status" value="1"/>
</dbReference>
<evidence type="ECO:0000256" key="8">
    <source>
        <dbReference type="RuleBase" id="RU363068"/>
    </source>
</evidence>
<evidence type="ECO:0000256" key="1">
    <source>
        <dbReference type="ARBA" id="ARBA00005622"/>
    </source>
</evidence>
<evidence type="ECO:0000256" key="7">
    <source>
        <dbReference type="PIRSR" id="PIRSR614186-1"/>
    </source>
</evidence>
<dbReference type="RefSeq" id="WP_023172726.1">
    <property type="nucleotide sequence ID" value="NC_022600.1"/>
</dbReference>
<organism evidence="9 10">
    <name type="scientific">Gloeobacter kilaueensis (strain ATCC BAA-2537 / CCAP 1431/1 / ULC 316 / JS1)</name>
    <dbReference type="NCBI Taxonomy" id="1183438"/>
    <lineage>
        <taxon>Bacteria</taxon>
        <taxon>Bacillati</taxon>
        <taxon>Cyanobacteriota</taxon>
        <taxon>Cyanophyceae</taxon>
        <taxon>Gloeobacterales</taxon>
        <taxon>Gloeobacteraceae</taxon>
        <taxon>Gloeobacter</taxon>
    </lineage>
</organism>
<comment type="function">
    <text evidence="8">Serine hydrolase involved in the detoxification of formaldehyde.</text>
</comment>
<dbReference type="AlphaFoldDB" id="U5QFB3"/>
<dbReference type="PANTHER" id="PTHR10061">
    <property type="entry name" value="S-FORMYLGLUTATHIONE HYDROLASE"/>
    <property type="match status" value="1"/>
</dbReference>
<evidence type="ECO:0000256" key="6">
    <source>
        <dbReference type="NCBIfam" id="TIGR02821"/>
    </source>
</evidence>
<dbReference type="MEROPS" id="S09.940"/>
<accession>U5QFB3</accession>
<keyword evidence="3 8" id="KW-0719">Serine esterase</keyword>
<evidence type="ECO:0000256" key="3">
    <source>
        <dbReference type="ARBA" id="ARBA00022487"/>
    </source>
</evidence>
<dbReference type="Proteomes" id="UP000017396">
    <property type="component" value="Chromosome"/>
</dbReference>
<protein>
    <recommendedName>
        <fullName evidence="2 6">S-formylglutathione hydrolase</fullName>
        <ecNumber evidence="2 6">3.1.2.12</ecNumber>
    </recommendedName>
</protein>
<dbReference type="HOGENOM" id="CLU_056472_0_0_3"/>
<dbReference type="eggNOG" id="COG0627">
    <property type="taxonomic scope" value="Bacteria"/>
</dbReference>
<dbReference type="KEGG" id="glj:GKIL_1385"/>
<comment type="catalytic activity">
    <reaction evidence="5 8">
        <text>S-formylglutathione + H2O = formate + glutathione + H(+)</text>
        <dbReference type="Rhea" id="RHEA:14961"/>
        <dbReference type="ChEBI" id="CHEBI:15377"/>
        <dbReference type="ChEBI" id="CHEBI:15378"/>
        <dbReference type="ChEBI" id="CHEBI:15740"/>
        <dbReference type="ChEBI" id="CHEBI:57688"/>
        <dbReference type="ChEBI" id="CHEBI:57925"/>
        <dbReference type="EC" id="3.1.2.12"/>
    </reaction>
</comment>
<feature type="active site" description="Charge relay system" evidence="7">
    <location>
        <position position="148"/>
    </location>
</feature>
<evidence type="ECO:0000256" key="2">
    <source>
        <dbReference type="ARBA" id="ARBA00012479"/>
    </source>
</evidence>
<dbReference type="FunFam" id="3.40.50.1820:FF:000002">
    <property type="entry name" value="S-formylglutathione hydrolase"/>
    <property type="match status" value="1"/>
</dbReference>
<name>U5QFB3_GLOK1</name>
<feature type="active site" description="Charge relay system" evidence="7">
    <location>
        <position position="224"/>
    </location>
</feature>
<comment type="similarity">
    <text evidence="1 8">Belongs to the esterase D family.</text>
</comment>
<dbReference type="GO" id="GO:0046294">
    <property type="term" value="P:formaldehyde catabolic process"/>
    <property type="evidence" value="ECO:0007669"/>
    <property type="project" value="InterPro"/>
</dbReference>
<dbReference type="SUPFAM" id="SSF53474">
    <property type="entry name" value="alpha/beta-Hydrolases"/>
    <property type="match status" value="1"/>
</dbReference>
<feature type="active site" description="Charge relay system" evidence="7">
    <location>
        <position position="257"/>
    </location>
</feature>
<keyword evidence="10" id="KW-1185">Reference proteome</keyword>
<sequence>MLEVLSEHRSFGGTVGFYRHFSESCNAPMRFAVYRPPQIEAGPLPVLYFLQGLTCTEENFMVKSGAQRVAAQLGLLLVSPDTSPRKTGIPGEDDEYDFGSGAGFYVDATAEPWSRHYRMYSYVVGELPLVVAQNFPADSARAGICGHSMGGHGALVCALKNPGRYRSLSVFAPICAPSRTPWGQKALARYLGDDPEHWKAYDATELVSKGPIDLPILVDQGLADPYLAEQLQVDLFEDACAACGQPLVLRRQEGYDHGYFFIASFIESHLRHHARALTGQAEAD</sequence>
<evidence type="ECO:0000313" key="9">
    <source>
        <dbReference type="EMBL" id="AGY57631.1"/>
    </source>
</evidence>
<dbReference type="OrthoDB" id="9777383at2"/>
<dbReference type="STRING" id="1183438.GKIL_1385"/>
<dbReference type="EMBL" id="CP003587">
    <property type="protein sequence ID" value="AGY57631.1"/>
    <property type="molecule type" value="Genomic_DNA"/>
</dbReference>
<keyword evidence="4 8" id="KW-0378">Hydrolase</keyword>
<dbReference type="GO" id="GO:0052689">
    <property type="term" value="F:carboxylic ester hydrolase activity"/>
    <property type="evidence" value="ECO:0007669"/>
    <property type="project" value="UniProtKB-KW"/>
</dbReference>